<dbReference type="EMBL" id="BSRI01000002">
    <property type="protein sequence ID" value="GLV61043.1"/>
    <property type="molecule type" value="Genomic_DNA"/>
</dbReference>
<name>A0ABQ6G887_9CHLR</name>
<evidence type="ECO:0000313" key="2">
    <source>
        <dbReference type="Proteomes" id="UP001344906"/>
    </source>
</evidence>
<dbReference type="RefSeq" id="WP_338258317.1">
    <property type="nucleotide sequence ID" value="NZ_BSRI01000002.1"/>
</dbReference>
<reference evidence="1 2" key="1">
    <citation type="submission" date="2023-02" db="EMBL/GenBank/DDBJ databases">
        <title>Dictyobacter halimunensis sp. nov., a new member of the class Ktedonobacteria from forest soil in a geothermal area.</title>
        <authorList>
            <person name="Rachmania M.K."/>
            <person name="Ningsih F."/>
            <person name="Sakai Y."/>
            <person name="Yabe S."/>
            <person name="Yokota A."/>
            <person name="Sjamsuridzal W."/>
        </authorList>
    </citation>
    <scope>NUCLEOTIDE SEQUENCE [LARGE SCALE GENOMIC DNA]</scope>
    <source>
        <strain evidence="1 2">S3.2.2.5</strain>
    </source>
</reference>
<organism evidence="1 2">
    <name type="scientific">Dictyobacter halimunensis</name>
    <dbReference type="NCBI Taxonomy" id="3026934"/>
    <lineage>
        <taxon>Bacteria</taxon>
        <taxon>Bacillati</taxon>
        <taxon>Chloroflexota</taxon>
        <taxon>Ktedonobacteria</taxon>
        <taxon>Ktedonobacterales</taxon>
        <taxon>Dictyobacteraceae</taxon>
        <taxon>Dictyobacter</taxon>
    </lineage>
</organism>
<accession>A0ABQ6G887</accession>
<comment type="caution">
    <text evidence="1">The sequence shown here is derived from an EMBL/GenBank/DDBJ whole genome shotgun (WGS) entry which is preliminary data.</text>
</comment>
<proteinExistence type="predicted"/>
<gene>
    <name evidence="1" type="ORF">KDH_78600</name>
</gene>
<protein>
    <submittedName>
        <fullName evidence="1">Uncharacterized protein</fullName>
    </submittedName>
</protein>
<dbReference type="Proteomes" id="UP001344906">
    <property type="component" value="Unassembled WGS sequence"/>
</dbReference>
<evidence type="ECO:0000313" key="1">
    <source>
        <dbReference type="EMBL" id="GLV61043.1"/>
    </source>
</evidence>
<sequence length="145" mass="15744">MLGLVAVVVLVVGGWVVWSAVAPKPEPTALEVTRPKNPLEPGVPALEKRITDVAQVRRLYDTALALPSIPIGASYNCPADHGGMYKLVFFNGETKLKTMTLKTSGCEWLAIDTDNLFLPQDVRQTRLGKADFYAIFSSTTGIAVR</sequence>
<keyword evidence="2" id="KW-1185">Reference proteome</keyword>